<evidence type="ECO:0000313" key="2">
    <source>
        <dbReference type="EMBL" id="KUL41096.1"/>
    </source>
</evidence>
<proteinExistence type="predicted"/>
<reference evidence="2 3" key="1">
    <citation type="submission" date="2015-10" db="EMBL/GenBank/DDBJ databases">
        <authorList>
            <person name="Gilbert D.G."/>
        </authorList>
    </citation>
    <scope>NUCLEOTIDE SEQUENCE [LARGE SCALE GENOMIC DNA]</scope>
    <source>
        <strain evidence="2 3">NRRL B-16712</strain>
    </source>
</reference>
<gene>
    <name evidence="2" type="ORF">ADL15_05610</name>
</gene>
<name>A0A0X3VCP6_9ACTN</name>
<comment type="caution">
    <text evidence="2">The sequence shown here is derived from an EMBL/GenBank/DDBJ whole genome shotgun (WGS) entry which is preliminary data.</text>
</comment>
<dbReference type="AlphaFoldDB" id="A0A0X3VCP6"/>
<evidence type="ECO:0000313" key="3">
    <source>
        <dbReference type="Proteomes" id="UP000053244"/>
    </source>
</evidence>
<sequence>MIGITSTATCLDRDSRRHLFATADAGEPLPAVWHSAETRPGEWSGLAPLGRLRGNYLQVCADQAGDGRIAVLALPASPGEKFGYLSQRPDGSFGGWERLDAPPSTSHGHSLVLVHSPGGRAEAFLGTYDDGPWHCRQDPAGRWGAWTPLRRPPGGADLAIEGLTVARTAAGGFAVFVATASGTGRELWSTGQDGPGGTWSEWLSLGRYPSDLTPSTIVVHHHVSGRLQVLVTAGREVRYRAQADRDDLRSWLPWQFWPIPSDELRELVAAFDEIGDTVVVATTVDGEPLWQKQETPLGSGWQHWARYPNPAGEPIHALHAGLTTDRRLRLFAIGRKTSTVYELSKAGAAPWHLQHQWPAPKPAG</sequence>
<dbReference type="SUPFAM" id="SSF89372">
    <property type="entry name" value="Fucose-specific lectin"/>
    <property type="match status" value="2"/>
</dbReference>
<organism evidence="2 3">
    <name type="scientific">Actinoplanes awajinensis subsp. mycoplanecinus</name>
    <dbReference type="NCBI Taxonomy" id="135947"/>
    <lineage>
        <taxon>Bacteria</taxon>
        <taxon>Bacillati</taxon>
        <taxon>Actinomycetota</taxon>
        <taxon>Actinomycetes</taxon>
        <taxon>Micromonosporales</taxon>
        <taxon>Micromonosporaceae</taxon>
        <taxon>Actinoplanes</taxon>
    </lineage>
</organism>
<dbReference type="InterPro" id="IPR058502">
    <property type="entry name" value="PLL-like_beta-prop"/>
</dbReference>
<dbReference type="Pfam" id="PF26607">
    <property type="entry name" value="DUF8189"/>
    <property type="match status" value="1"/>
</dbReference>
<protein>
    <recommendedName>
        <fullName evidence="1">PLL-like beta propeller domain-containing protein</fullName>
    </recommendedName>
</protein>
<feature type="domain" description="PLL-like beta propeller" evidence="1">
    <location>
        <begin position="65"/>
        <end position="338"/>
    </location>
</feature>
<dbReference type="OrthoDB" id="7671932at2"/>
<dbReference type="EMBL" id="LLZH01000019">
    <property type="protein sequence ID" value="KUL41096.1"/>
    <property type="molecule type" value="Genomic_DNA"/>
</dbReference>
<keyword evidence="3" id="KW-1185">Reference proteome</keyword>
<dbReference type="Proteomes" id="UP000053244">
    <property type="component" value="Unassembled WGS sequence"/>
</dbReference>
<accession>A0A0X3VCP6</accession>
<dbReference type="RefSeq" id="WP_067685530.1">
    <property type="nucleotide sequence ID" value="NZ_LLZH01000019.1"/>
</dbReference>
<evidence type="ECO:0000259" key="1">
    <source>
        <dbReference type="Pfam" id="PF26607"/>
    </source>
</evidence>